<name>A0A8D9BC88_9HEMI</name>
<evidence type="ECO:0000313" key="1">
    <source>
        <dbReference type="EMBL" id="CAG6780489.1"/>
    </source>
</evidence>
<organism evidence="1">
    <name type="scientific">Cacopsylla melanoneura</name>
    <dbReference type="NCBI Taxonomy" id="428564"/>
    <lineage>
        <taxon>Eukaryota</taxon>
        <taxon>Metazoa</taxon>
        <taxon>Ecdysozoa</taxon>
        <taxon>Arthropoda</taxon>
        <taxon>Hexapoda</taxon>
        <taxon>Insecta</taxon>
        <taxon>Pterygota</taxon>
        <taxon>Neoptera</taxon>
        <taxon>Paraneoptera</taxon>
        <taxon>Hemiptera</taxon>
        <taxon>Sternorrhyncha</taxon>
        <taxon>Psylloidea</taxon>
        <taxon>Psyllidae</taxon>
        <taxon>Psyllinae</taxon>
        <taxon>Cacopsylla</taxon>
    </lineage>
</organism>
<accession>A0A8D9BC88</accession>
<reference evidence="1" key="1">
    <citation type="submission" date="2021-05" db="EMBL/GenBank/DDBJ databases">
        <authorList>
            <person name="Alioto T."/>
            <person name="Alioto T."/>
            <person name="Gomez Garrido J."/>
        </authorList>
    </citation>
    <scope>NUCLEOTIDE SEQUENCE</scope>
</reference>
<proteinExistence type="predicted"/>
<protein>
    <submittedName>
        <fullName evidence="1">Uncharacterized protein</fullName>
    </submittedName>
</protein>
<sequence>MVVTESQLQKDKFVLVKIPLRHSTSTNISQREIRFLRFEKKRLVELLDTNSTFCKTRKKNFFRTVSRPLRMCSNAFSSTYDKLRYDKFSYRFCKKSVKSRY</sequence>
<dbReference type="EMBL" id="HBUF01618700">
    <property type="protein sequence ID" value="CAG6780489.1"/>
    <property type="molecule type" value="Transcribed_RNA"/>
</dbReference>
<dbReference type="AlphaFoldDB" id="A0A8D9BC88"/>